<organism evidence="10 11">
    <name type="scientific">Burkholderia multivorans</name>
    <dbReference type="NCBI Taxonomy" id="87883"/>
    <lineage>
        <taxon>Bacteria</taxon>
        <taxon>Pseudomonadati</taxon>
        <taxon>Pseudomonadota</taxon>
        <taxon>Betaproteobacteria</taxon>
        <taxon>Burkholderiales</taxon>
        <taxon>Burkholderiaceae</taxon>
        <taxon>Burkholderia</taxon>
        <taxon>Burkholderia cepacia complex</taxon>
    </lineage>
</organism>
<evidence type="ECO:0000256" key="6">
    <source>
        <dbReference type="ARBA" id="ARBA00022842"/>
    </source>
</evidence>
<dbReference type="CDD" id="cd18731">
    <property type="entry name" value="PIN_NgFitB-like"/>
    <property type="match status" value="1"/>
</dbReference>
<dbReference type="HAMAP" id="MF_00265">
    <property type="entry name" value="VapC_Nob1"/>
    <property type="match status" value="1"/>
</dbReference>
<comment type="similarity">
    <text evidence="7 8">Belongs to the PINc/VapC protein family.</text>
</comment>
<keyword evidence="3 8" id="KW-0540">Nuclease</keyword>
<keyword evidence="8" id="KW-0800">Toxin</keyword>
<evidence type="ECO:0000259" key="9">
    <source>
        <dbReference type="Pfam" id="PF01850"/>
    </source>
</evidence>
<feature type="domain" description="PIN" evidence="9">
    <location>
        <begin position="2"/>
        <end position="122"/>
    </location>
</feature>
<dbReference type="PANTHER" id="PTHR33653:SF1">
    <property type="entry name" value="RIBONUCLEASE VAPC2"/>
    <property type="match status" value="1"/>
</dbReference>
<comment type="function">
    <text evidence="8">Toxic component of a toxin-antitoxin (TA) system. An RNase.</text>
</comment>
<dbReference type="EMBL" id="PVFR01000058">
    <property type="protein sequence ID" value="PRE45501.1"/>
    <property type="molecule type" value="Genomic_DNA"/>
</dbReference>
<feature type="binding site" evidence="8">
    <location>
        <position position="5"/>
    </location>
    <ligand>
        <name>Mg(2+)</name>
        <dbReference type="ChEBI" id="CHEBI:18420"/>
    </ligand>
</feature>
<evidence type="ECO:0000256" key="7">
    <source>
        <dbReference type="ARBA" id="ARBA00038093"/>
    </source>
</evidence>
<dbReference type="PANTHER" id="PTHR33653">
    <property type="entry name" value="RIBONUCLEASE VAPC2"/>
    <property type="match status" value="1"/>
</dbReference>
<evidence type="ECO:0000256" key="5">
    <source>
        <dbReference type="ARBA" id="ARBA00022801"/>
    </source>
</evidence>
<dbReference type="GO" id="GO:0090729">
    <property type="term" value="F:toxin activity"/>
    <property type="evidence" value="ECO:0007669"/>
    <property type="project" value="UniProtKB-KW"/>
</dbReference>
<dbReference type="RefSeq" id="WP_105777632.1">
    <property type="nucleotide sequence ID" value="NZ_PVFQ01000024.1"/>
</dbReference>
<dbReference type="AlphaFoldDB" id="A0AB37AR93"/>
<evidence type="ECO:0000313" key="11">
    <source>
        <dbReference type="Proteomes" id="UP000237811"/>
    </source>
</evidence>
<dbReference type="GO" id="GO:0000287">
    <property type="term" value="F:magnesium ion binding"/>
    <property type="evidence" value="ECO:0007669"/>
    <property type="project" value="UniProtKB-UniRule"/>
</dbReference>
<proteinExistence type="inferred from homology"/>
<reference evidence="10 11" key="1">
    <citation type="submission" date="2018-03" db="EMBL/GenBank/DDBJ databases">
        <authorList>
            <person name="Nguyen K."/>
            <person name="Fouts D."/>
            <person name="Sutton G."/>
        </authorList>
    </citation>
    <scope>NUCLEOTIDE SEQUENCE [LARGE SCALE GENOMIC DNA]</scope>
    <source>
        <strain evidence="10 11">AU14328</strain>
    </source>
</reference>
<dbReference type="InterPro" id="IPR029060">
    <property type="entry name" value="PIN-like_dom_sf"/>
</dbReference>
<comment type="cofactor">
    <cofactor evidence="1 8">
        <name>Mg(2+)</name>
        <dbReference type="ChEBI" id="CHEBI:18420"/>
    </cofactor>
</comment>
<dbReference type="InterPro" id="IPR050556">
    <property type="entry name" value="Type_II_TA_system_RNase"/>
</dbReference>
<keyword evidence="2 8" id="KW-1277">Toxin-antitoxin system</keyword>
<protein>
    <recommendedName>
        <fullName evidence="8">Ribonuclease VapC</fullName>
        <shortName evidence="8">RNase VapC</shortName>
        <ecNumber evidence="8">3.1.-.-</ecNumber>
    </recommendedName>
    <alternativeName>
        <fullName evidence="8">Toxin VapC</fullName>
    </alternativeName>
</protein>
<dbReference type="InterPro" id="IPR022907">
    <property type="entry name" value="VapC_family"/>
</dbReference>
<keyword evidence="5 8" id="KW-0378">Hydrolase</keyword>
<evidence type="ECO:0000256" key="1">
    <source>
        <dbReference type="ARBA" id="ARBA00001946"/>
    </source>
</evidence>
<dbReference type="GO" id="GO:0016787">
    <property type="term" value="F:hydrolase activity"/>
    <property type="evidence" value="ECO:0007669"/>
    <property type="project" value="UniProtKB-KW"/>
</dbReference>
<dbReference type="GO" id="GO:0004540">
    <property type="term" value="F:RNA nuclease activity"/>
    <property type="evidence" value="ECO:0007669"/>
    <property type="project" value="InterPro"/>
</dbReference>
<evidence type="ECO:0000256" key="2">
    <source>
        <dbReference type="ARBA" id="ARBA00022649"/>
    </source>
</evidence>
<sequence>MIILDTNVLSEALRPTPNDVVMAWLDAQPRSSLFTTAITRAEIFYGLGLLPDGSRRHQLTRVVEVIFDEDFAGRVLGFDSDAADAYATIAVARRSAGRSISQFDAMIAATAQSRGAALATRNVKDFTDCGISVIDPWVC</sequence>
<dbReference type="Pfam" id="PF01850">
    <property type="entry name" value="PIN"/>
    <property type="match status" value="1"/>
</dbReference>
<evidence type="ECO:0000256" key="4">
    <source>
        <dbReference type="ARBA" id="ARBA00022723"/>
    </source>
</evidence>
<dbReference type="EC" id="3.1.-.-" evidence="8"/>
<gene>
    <name evidence="8" type="primary">vapC</name>
    <name evidence="10" type="ORF">C6P99_19635</name>
</gene>
<dbReference type="Proteomes" id="UP000237811">
    <property type="component" value="Unassembled WGS sequence"/>
</dbReference>
<feature type="binding site" evidence="8">
    <location>
        <position position="104"/>
    </location>
    <ligand>
        <name>Mg(2+)</name>
        <dbReference type="ChEBI" id="CHEBI:18420"/>
    </ligand>
</feature>
<dbReference type="Gene3D" id="3.40.50.1010">
    <property type="entry name" value="5'-nuclease"/>
    <property type="match status" value="1"/>
</dbReference>
<keyword evidence="6 8" id="KW-0460">Magnesium</keyword>
<dbReference type="InterPro" id="IPR002716">
    <property type="entry name" value="PIN_dom"/>
</dbReference>
<evidence type="ECO:0000313" key="10">
    <source>
        <dbReference type="EMBL" id="PRE45501.1"/>
    </source>
</evidence>
<evidence type="ECO:0000256" key="3">
    <source>
        <dbReference type="ARBA" id="ARBA00022722"/>
    </source>
</evidence>
<evidence type="ECO:0000256" key="8">
    <source>
        <dbReference type="HAMAP-Rule" id="MF_00265"/>
    </source>
</evidence>
<name>A0AB37AR93_9BURK</name>
<dbReference type="SUPFAM" id="SSF88723">
    <property type="entry name" value="PIN domain-like"/>
    <property type="match status" value="1"/>
</dbReference>
<accession>A0AB37AR93</accession>
<keyword evidence="4 8" id="KW-0479">Metal-binding</keyword>
<comment type="caution">
    <text evidence="10">The sequence shown here is derived from an EMBL/GenBank/DDBJ whole genome shotgun (WGS) entry which is preliminary data.</text>
</comment>